<sequence>MEDSTSSRLLARELLILIGIYIVSLILKSRLLSLRIYISLNYNTVHCRAPSSPSHPAPHFQELLKVKIYYIHSVSFSSQAISALGSSEGHVPRLYSLRTCSLNT</sequence>
<organism evidence="2">
    <name type="scientific">Mus musculus</name>
    <name type="common">Mouse</name>
    <dbReference type="NCBI Taxonomy" id="10090"/>
    <lineage>
        <taxon>Eukaryota</taxon>
        <taxon>Metazoa</taxon>
        <taxon>Chordata</taxon>
        <taxon>Craniata</taxon>
        <taxon>Vertebrata</taxon>
        <taxon>Euteleostomi</taxon>
        <taxon>Mammalia</taxon>
        <taxon>Eutheria</taxon>
        <taxon>Euarchontoglires</taxon>
        <taxon>Glires</taxon>
        <taxon>Rodentia</taxon>
        <taxon>Myomorpha</taxon>
        <taxon>Muroidea</taxon>
        <taxon>Muridae</taxon>
        <taxon>Murinae</taxon>
        <taxon>Mus</taxon>
        <taxon>Mus</taxon>
    </lineage>
</organism>
<dbReference type="EMBL" id="AK054352">
    <property type="protein sequence ID" value="BAC35746.1"/>
    <property type="molecule type" value="mRNA"/>
</dbReference>
<dbReference type="AlphaFoldDB" id="Q8BW48"/>
<keyword evidence="1" id="KW-0472">Membrane</keyword>
<proteinExistence type="evidence at transcript level"/>
<reference evidence="2" key="3">
    <citation type="journal article" date="2000" name="Genome Res.">
        <title>RIKEN integrated sequence analysis (RISA) system--384-format sequencing pipeline with 384 multicapillary sequencer.</title>
        <authorList>
            <person name="Shibata K."/>
            <person name="Itoh M."/>
            <person name="Aizawa K."/>
            <person name="Nagaoka S."/>
            <person name="Sasaki N."/>
            <person name="Carninci P."/>
            <person name="Konno H."/>
            <person name="Akiyama J."/>
            <person name="Nishi K."/>
            <person name="Kitsunai T."/>
            <person name="Tashiro H."/>
            <person name="Itoh M."/>
            <person name="Sumi N."/>
            <person name="Ishii Y."/>
            <person name="Nakamura S."/>
            <person name="Hazama M."/>
            <person name="Nishine T."/>
            <person name="Harada A."/>
            <person name="Yamamoto R."/>
            <person name="Matsumoto H."/>
            <person name="Sakaguchi S."/>
            <person name="Ikegami T."/>
            <person name="Kashiwagi K."/>
            <person name="Fujiwake S."/>
            <person name="Inoue K."/>
            <person name="Togawa Y."/>
            <person name="Izawa M."/>
            <person name="Ohara E."/>
            <person name="Watahiki M."/>
            <person name="Yoneda Y."/>
            <person name="Ishikawa T."/>
            <person name="Ozawa K."/>
            <person name="Tanaka T."/>
            <person name="Matsuura S."/>
            <person name="Kawai J."/>
            <person name="Okazaki Y."/>
            <person name="Muramatsu M."/>
            <person name="Inoue Y."/>
            <person name="Kira A."/>
            <person name="Hayashizaki Y."/>
        </authorList>
    </citation>
    <scope>NUCLEOTIDE SEQUENCE</scope>
    <source>
        <strain evidence="2">C57BL/6J</strain>
        <tissue evidence="2">Ovary</tissue>
    </source>
</reference>
<keyword evidence="1" id="KW-0812">Transmembrane</keyword>
<reference evidence="2" key="6">
    <citation type="journal article" date="2002" name="Nature">
        <title>Analysis of the mouse transcriptome based on functional annotation of 60,770 full-length cDNAs.</title>
        <authorList>
            <consortium name="The FANTOM Consortium and the RIKEN Genome Exploration Research Group Phase I and II Team"/>
        </authorList>
    </citation>
    <scope>NUCLEOTIDE SEQUENCE</scope>
    <source>
        <strain evidence="2">C57BL/6J</strain>
        <tissue evidence="2">Ovary</tissue>
    </source>
</reference>
<protein>
    <submittedName>
        <fullName evidence="2">Uncharacterized protein</fullName>
    </submittedName>
</protein>
<keyword evidence="1" id="KW-1133">Transmembrane helix</keyword>
<reference evidence="2" key="7">
    <citation type="journal article" date="2005" name="Science">
        <title>The Transcriptional Landscape of the Mammalian Genome.</title>
        <authorList>
            <consortium name="The FANTOM Consortium"/>
            <consortium name="Riken Genome Exploration Research Group and Genome Science Group (Genome Network Project Core Group)"/>
        </authorList>
    </citation>
    <scope>NUCLEOTIDE SEQUENCE</scope>
    <source>
        <strain evidence="2">C57BL/6J</strain>
        <tissue evidence="2">Ovary</tissue>
    </source>
</reference>
<reference evidence="2" key="8">
    <citation type="journal article" date="2005" name="Science">
        <title>Antisense Transcription in the Mammalian Transcriptome.</title>
        <authorList>
            <consortium name="RIKEN Genome Exploration Research Group and Genome Science Group (Genome Network Project Core Group) and the FANTOM Consortium"/>
        </authorList>
    </citation>
    <scope>NUCLEOTIDE SEQUENCE</scope>
    <source>
        <strain evidence="2">C57BL/6J</strain>
        <tissue evidence="2">Ovary</tissue>
    </source>
</reference>
<reference evidence="2" key="5">
    <citation type="submission" date="2001-07" db="EMBL/GenBank/DDBJ databases">
        <authorList>
            <person name="Adachi J."/>
            <person name="Aizawa K."/>
            <person name="Akimura T."/>
            <person name="Arakawa T."/>
            <person name="Bono H."/>
            <person name="Carninci P."/>
            <person name="Fukuda S."/>
            <person name="Furuno M."/>
            <person name="Hanagaki T."/>
            <person name="Hara A."/>
            <person name="Hashizume W."/>
            <person name="Hayashida K."/>
            <person name="Hayatsu N."/>
            <person name="Hiramoto K."/>
            <person name="Hiraoka T."/>
            <person name="Hirozane T."/>
            <person name="Hori F."/>
            <person name="Imotani K."/>
            <person name="Ishii Y."/>
            <person name="Itoh M."/>
            <person name="Kagawa I."/>
            <person name="Kasukawa T."/>
            <person name="Katoh H."/>
            <person name="Kawai J."/>
            <person name="Kojima Y."/>
            <person name="Kondo S."/>
            <person name="Konno H."/>
            <person name="Kouda M."/>
            <person name="Koya S."/>
            <person name="Kurihara C."/>
            <person name="Matsuyama T."/>
            <person name="Miyazaki A."/>
            <person name="Murata M."/>
            <person name="Nakamura M."/>
            <person name="Nishi K."/>
            <person name="Nomura K."/>
            <person name="Numazaki R."/>
            <person name="Ohno M."/>
            <person name="Ohsato N."/>
            <person name="Okazaki Y."/>
            <person name="Saito R."/>
            <person name="Saitoh H."/>
            <person name="Sakai C."/>
            <person name="Sakai K."/>
            <person name="Sakazume N."/>
            <person name="Sano H."/>
            <person name="Sasaki D."/>
            <person name="Shibata K."/>
            <person name="Shinagawa A."/>
            <person name="Shiraki T."/>
            <person name="Sogabe Y."/>
            <person name="Tagami M."/>
            <person name="Tagawa A."/>
            <person name="Takahashi F."/>
            <person name="Takaku-Akahira S."/>
            <person name="Takeda Y."/>
            <person name="Tanaka T."/>
            <person name="Tomaru A."/>
            <person name="Toya T."/>
            <person name="Yasunishi A."/>
            <person name="Muramatsu M."/>
            <person name="Hayashizaki Y."/>
        </authorList>
    </citation>
    <scope>NUCLEOTIDE SEQUENCE</scope>
    <source>
        <strain evidence="2">C57BL/6J</strain>
        <tissue evidence="2">Ovary</tissue>
    </source>
</reference>
<accession>Q8BW48</accession>
<evidence type="ECO:0000313" key="2">
    <source>
        <dbReference type="EMBL" id="BAC35746.1"/>
    </source>
</evidence>
<feature type="transmembrane region" description="Helical" evidence="1">
    <location>
        <begin position="6"/>
        <end position="27"/>
    </location>
</feature>
<reference evidence="2" key="2">
    <citation type="journal article" date="2000" name="Genome Res.">
        <title>Normalization and subtraction of cap-trapper-selected cDNAs to prepare full-length cDNA libraries for rapid discovery of new genes.</title>
        <authorList>
            <person name="Carninci P."/>
            <person name="Shibata Y."/>
            <person name="Hayatsu N."/>
            <person name="Sugahara Y."/>
            <person name="Shibata K."/>
            <person name="Itoh M."/>
            <person name="Konno H."/>
            <person name="Okazaki Y."/>
            <person name="Muramatsu M."/>
            <person name="Hayashizaki Y."/>
        </authorList>
    </citation>
    <scope>NUCLEOTIDE SEQUENCE</scope>
    <source>
        <strain evidence="2">C57BL/6J</strain>
        <tissue evidence="2">Ovary</tissue>
    </source>
</reference>
<name>Q8BW48_MOUSE</name>
<evidence type="ECO:0000256" key="1">
    <source>
        <dbReference type="SAM" id="Phobius"/>
    </source>
</evidence>
<reference evidence="2" key="1">
    <citation type="journal article" date="1999" name="Methods Enzymol.">
        <title>High-efficiency full-length cDNA cloning.</title>
        <authorList>
            <person name="Carninci P."/>
            <person name="Hayashizaki Y."/>
        </authorList>
    </citation>
    <scope>NUCLEOTIDE SEQUENCE</scope>
    <source>
        <strain evidence="2">C57BL/6J</strain>
        <tissue evidence="2">Ovary</tissue>
    </source>
</reference>
<reference evidence="2" key="4">
    <citation type="journal article" date="2001" name="Nature">
        <title>Functional annotation of a full-length mouse cDNA collection.</title>
        <authorList>
            <consortium name="The RIKEN Genome Exploration Research Group Phase II Team and the FANTOM Consortium"/>
        </authorList>
    </citation>
    <scope>NUCLEOTIDE SEQUENCE</scope>
    <source>
        <strain evidence="2">C57BL/6J</strain>
        <tissue evidence="2">Ovary</tissue>
    </source>
</reference>